<evidence type="ECO:0000313" key="7">
    <source>
        <dbReference type="EMBL" id="SDU77989.1"/>
    </source>
</evidence>
<evidence type="ECO:0000256" key="3">
    <source>
        <dbReference type="ARBA" id="ARBA00022692"/>
    </source>
</evidence>
<dbReference type="RefSeq" id="WP_091278975.1">
    <property type="nucleotide sequence ID" value="NZ_JABAPK010000005.1"/>
</dbReference>
<keyword evidence="4 6" id="KW-1133">Transmembrane helix</keyword>
<dbReference type="GeneID" id="65344027"/>
<keyword evidence="3 6" id="KW-0812">Transmembrane</keyword>
<dbReference type="InterPro" id="IPR004307">
    <property type="entry name" value="TspO_MBR"/>
</dbReference>
<dbReference type="Proteomes" id="UP000214355">
    <property type="component" value="Chromosome I"/>
</dbReference>
<dbReference type="CDD" id="cd15904">
    <property type="entry name" value="TSPO_MBR"/>
    <property type="match status" value="1"/>
</dbReference>
<dbReference type="PIRSF" id="PIRSF005859">
    <property type="entry name" value="PBR"/>
    <property type="match status" value="1"/>
</dbReference>
<dbReference type="FunFam" id="1.20.1260.100:FF:000001">
    <property type="entry name" value="translocator protein 2"/>
    <property type="match status" value="1"/>
</dbReference>
<keyword evidence="5 6" id="KW-0472">Membrane</keyword>
<evidence type="ECO:0000256" key="2">
    <source>
        <dbReference type="ARBA" id="ARBA00007524"/>
    </source>
</evidence>
<accession>A0A1H2LAP5</accession>
<feature type="transmembrane region" description="Helical" evidence="6">
    <location>
        <begin position="7"/>
        <end position="25"/>
    </location>
</feature>
<evidence type="ECO:0000256" key="1">
    <source>
        <dbReference type="ARBA" id="ARBA00004141"/>
    </source>
</evidence>
<dbReference type="GO" id="GO:0016020">
    <property type="term" value="C:membrane"/>
    <property type="evidence" value="ECO:0007669"/>
    <property type="project" value="UniProtKB-SubCell"/>
</dbReference>
<dbReference type="PANTHER" id="PTHR10057:SF0">
    <property type="entry name" value="TRANSLOCATOR PROTEIN"/>
    <property type="match status" value="1"/>
</dbReference>
<evidence type="ECO:0000256" key="4">
    <source>
        <dbReference type="ARBA" id="ARBA00022989"/>
    </source>
</evidence>
<evidence type="ECO:0000256" key="5">
    <source>
        <dbReference type="ARBA" id="ARBA00023136"/>
    </source>
</evidence>
<proteinExistence type="inferred from homology"/>
<dbReference type="AlphaFoldDB" id="A0A1H2LAP5"/>
<dbReference type="Pfam" id="PF03073">
    <property type="entry name" value="TspO_MBR"/>
    <property type="match status" value="1"/>
</dbReference>
<dbReference type="InterPro" id="IPR038330">
    <property type="entry name" value="TspO/MBR-related_sf"/>
</dbReference>
<comment type="similarity">
    <text evidence="2">Belongs to the TspO/BZRP family.</text>
</comment>
<comment type="subcellular location">
    <subcellularLocation>
        <location evidence="1">Membrane</location>
        <topology evidence="1">Multi-pass membrane protein</topology>
    </subcellularLocation>
</comment>
<dbReference type="OrthoDB" id="9774199at2"/>
<reference evidence="8" key="1">
    <citation type="submission" date="2016-10" db="EMBL/GenBank/DDBJ databases">
        <authorList>
            <person name="Varghese N."/>
            <person name="Submissions S."/>
        </authorList>
    </citation>
    <scope>NUCLEOTIDE SEQUENCE [LARGE SCALE GENOMIC DNA]</scope>
    <source>
        <strain evidence="8">DSM 10002</strain>
    </source>
</reference>
<dbReference type="PANTHER" id="PTHR10057">
    <property type="entry name" value="PERIPHERAL-TYPE BENZODIAZEPINE RECEPTOR"/>
    <property type="match status" value="1"/>
</dbReference>
<dbReference type="GO" id="GO:0033013">
    <property type="term" value="P:tetrapyrrole metabolic process"/>
    <property type="evidence" value="ECO:0007669"/>
    <property type="project" value="UniProtKB-ARBA"/>
</dbReference>
<name>A0A1H2LAP5_9ACTO</name>
<keyword evidence="8" id="KW-1185">Reference proteome</keyword>
<gene>
    <name evidence="7" type="ORF">SAMN04489737_0272</name>
</gene>
<sequence>MSLLKNIVKTTVATGIAAGIASYATNTDTLWNKMQVKPSWQPPEVAFPIAWSVLYTSIAGASAAVLTKLDRKAAEAADDPDKLAKIAAERQKFKRALGTNLVLNATWSALYWNVRNNWLSAGEVAALAASSSYLAYRAGKVSPAAGIALLPYAGWTAFATALNVKIAFLNS</sequence>
<organism evidence="7 8">
    <name type="scientific">Arcanobacterium phocae</name>
    <dbReference type="NCBI Taxonomy" id="131112"/>
    <lineage>
        <taxon>Bacteria</taxon>
        <taxon>Bacillati</taxon>
        <taxon>Actinomycetota</taxon>
        <taxon>Actinomycetes</taxon>
        <taxon>Actinomycetales</taxon>
        <taxon>Actinomycetaceae</taxon>
        <taxon>Arcanobacterium</taxon>
    </lineage>
</organism>
<evidence type="ECO:0000313" key="8">
    <source>
        <dbReference type="Proteomes" id="UP000214355"/>
    </source>
</evidence>
<evidence type="ECO:0000256" key="6">
    <source>
        <dbReference type="SAM" id="Phobius"/>
    </source>
</evidence>
<protein>
    <submittedName>
        <fullName evidence="7">TspO and MBR related proteins</fullName>
    </submittedName>
</protein>
<dbReference type="Gene3D" id="1.20.1260.100">
    <property type="entry name" value="TspO/MBR protein"/>
    <property type="match status" value="1"/>
</dbReference>
<feature type="transmembrane region" description="Helical" evidence="6">
    <location>
        <begin position="45"/>
        <end position="66"/>
    </location>
</feature>
<dbReference type="EMBL" id="LT629804">
    <property type="protein sequence ID" value="SDU77989.1"/>
    <property type="molecule type" value="Genomic_DNA"/>
</dbReference>